<feature type="compositionally biased region" description="Basic residues" evidence="1">
    <location>
        <begin position="630"/>
        <end position="649"/>
    </location>
</feature>
<feature type="region of interest" description="Disordered" evidence="1">
    <location>
        <begin position="1"/>
        <end position="415"/>
    </location>
</feature>
<keyword evidence="3" id="KW-1185">Reference proteome</keyword>
<protein>
    <submittedName>
        <fullName evidence="2">Uncharacterized protein</fullName>
    </submittedName>
</protein>
<accession>A0A4S2MYB7</accession>
<feature type="compositionally biased region" description="Basic and acidic residues" evidence="1">
    <location>
        <begin position="298"/>
        <end position="310"/>
    </location>
</feature>
<feature type="compositionally biased region" description="Pro residues" evidence="1">
    <location>
        <begin position="202"/>
        <end position="213"/>
    </location>
</feature>
<proteinExistence type="predicted"/>
<dbReference type="EMBL" id="ML220118">
    <property type="protein sequence ID" value="TGZ81604.1"/>
    <property type="molecule type" value="Genomic_DNA"/>
</dbReference>
<organism evidence="2 3">
    <name type="scientific">Ascodesmis nigricans</name>
    <dbReference type="NCBI Taxonomy" id="341454"/>
    <lineage>
        <taxon>Eukaryota</taxon>
        <taxon>Fungi</taxon>
        <taxon>Dikarya</taxon>
        <taxon>Ascomycota</taxon>
        <taxon>Pezizomycotina</taxon>
        <taxon>Pezizomycetes</taxon>
        <taxon>Pezizales</taxon>
        <taxon>Ascodesmidaceae</taxon>
        <taxon>Ascodesmis</taxon>
    </lineage>
</organism>
<feature type="compositionally biased region" description="Polar residues" evidence="1">
    <location>
        <begin position="1"/>
        <end position="12"/>
    </location>
</feature>
<feature type="compositionally biased region" description="Basic residues" evidence="1">
    <location>
        <begin position="579"/>
        <end position="590"/>
    </location>
</feature>
<evidence type="ECO:0000313" key="3">
    <source>
        <dbReference type="Proteomes" id="UP000298138"/>
    </source>
</evidence>
<feature type="compositionally biased region" description="Polar residues" evidence="1">
    <location>
        <begin position="598"/>
        <end position="615"/>
    </location>
</feature>
<feature type="compositionally biased region" description="Polar residues" evidence="1">
    <location>
        <begin position="522"/>
        <end position="532"/>
    </location>
</feature>
<dbReference type="OrthoDB" id="5367052at2759"/>
<evidence type="ECO:0000313" key="2">
    <source>
        <dbReference type="EMBL" id="TGZ81604.1"/>
    </source>
</evidence>
<reference evidence="2 3" key="1">
    <citation type="submission" date="2019-04" db="EMBL/GenBank/DDBJ databases">
        <title>Comparative genomics and transcriptomics to analyze fruiting body development in filamentous ascomycetes.</title>
        <authorList>
            <consortium name="DOE Joint Genome Institute"/>
            <person name="Lutkenhaus R."/>
            <person name="Traeger S."/>
            <person name="Breuer J."/>
            <person name="Kuo A."/>
            <person name="Lipzen A."/>
            <person name="Pangilinan J."/>
            <person name="Dilworth D."/>
            <person name="Sandor L."/>
            <person name="Poggeler S."/>
            <person name="Barry K."/>
            <person name="Grigoriev I.V."/>
            <person name="Nowrousian M."/>
        </authorList>
    </citation>
    <scope>NUCLEOTIDE SEQUENCE [LARGE SCALE GENOMIC DNA]</scope>
    <source>
        <strain evidence="2 3">CBS 389.68</strain>
    </source>
</reference>
<feature type="compositionally biased region" description="Basic and acidic residues" evidence="1">
    <location>
        <begin position="533"/>
        <end position="542"/>
    </location>
</feature>
<feature type="compositionally biased region" description="Polar residues" evidence="1">
    <location>
        <begin position="543"/>
        <end position="559"/>
    </location>
</feature>
<feature type="region of interest" description="Disordered" evidence="1">
    <location>
        <begin position="488"/>
        <end position="649"/>
    </location>
</feature>
<feature type="compositionally biased region" description="Polar residues" evidence="1">
    <location>
        <begin position="488"/>
        <end position="498"/>
    </location>
</feature>
<feature type="compositionally biased region" description="Pro residues" evidence="1">
    <location>
        <begin position="227"/>
        <end position="236"/>
    </location>
</feature>
<feature type="compositionally biased region" description="Basic and acidic residues" evidence="1">
    <location>
        <begin position="281"/>
        <end position="290"/>
    </location>
</feature>
<feature type="compositionally biased region" description="Low complexity" evidence="1">
    <location>
        <begin position="214"/>
        <end position="226"/>
    </location>
</feature>
<evidence type="ECO:0000256" key="1">
    <source>
        <dbReference type="SAM" id="MobiDB-lite"/>
    </source>
</evidence>
<feature type="compositionally biased region" description="Polar residues" evidence="1">
    <location>
        <begin position="317"/>
        <end position="327"/>
    </location>
</feature>
<sequence length="1038" mass="114498">MSSPYTYHSHQNALPPASHRGISPALSTRSGTGGSSYVGAPSHSGYNPAMYQGGRLRRTSNSPMRDMDVGGGASSQYNPQEYGPVSGNSGAFVPSRPGESDLAPPPPYSPPVNQTSSASSAQAPLPQRDHRNPGLQILTPPHRRDPSIPQTARLYTSGHAPPSAGEPGWRTGYTPTSAPVMRTTFNDPAPPSATRENSLPRSVPPPPPGPPPASSRSGSVSATPERSIPPPPPGPPPRERSTSRSGRRSADGGLTLQTTQPMSLETIHSAGGTPPVPPKRKMMEEEGSYREHHRSSPKQKEEEGPRRSGELEGGGNNNPWRNGTSARVSPPREFPKAPAPPLIDLTSAHIQPSSMFARRATTPRPPTLDTGMQNGAQQLPTPPPQQLSPTMSPDGMSDHVFSPAPGPGPSKGKEPVEIAQGFLETSKRRYREALAAEDVAITEEDKLRLFLAFLTKECQTRLDLYTDTVNTAEHRKLAKITAILTGAPNSEHSLTPVSPVNIGDIDDEDMGSPRSRQKRETNWWSQNSTSLEQRIRDEESSRGRTSSRWWETSHGSVSESMAYRSDGMPDDDMSLGFGRRSKKRSKKPRASLREIAETMNTPRNPAQGPNPSNPASYMGSAAYPPDRKTQSRSRSRPAHSRTRAASKRPVKLNLDIAPLLTLLPPYPKDYPAVNNSHPSLEIFRNLVRTLNQLDSLKTLHETFTQWQQQHNAQFQSSATKRRNQQAERIQSVYASSRRTIDYAAIEKLNIAFESSELQHRTQHLQQEFDHFSATVVDPAHRDLHDRITAATAAYNDLSAIIDSPAPTSSDPDSDPGPPELHEQLTALKWLFEVREQLHTHIFDLLSQRNTMYKTLVITPLPDPRAAEAFFAKDSSTRSTEHHNARNQRHAQFTAFVETQVTKGVEIARSAYWDIAPLVQESLLKIPEQLGNVVPIVPPEEGHQNPELLKDPMLYLQRKLGLARDAMYRSVEAQTELLCLLHEVKSRGEVEEERLDRDLKEKVGMVEEEWKEGLGVVFEAVRRRVDEEIARRGEAGKGV</sequence>
<gene>
    <name evidence="2" type="ORF">EX30DRAFT_250161</name>
</gene>
<name>A0A4S2MYB7_9PEZI</name>
<dbReference type="Proteomes" id="UP000298138">
    <property type="component" value="Unassembled WGS sequence"/>
</dbReference>
<dbReference type="AlphaFoldDB" id="A0A4S2MYB7"/>
<dbReference type="STRING" id="341454.A0A4S2MYB7"/>
<dbReference type="InParanoid" id="A0A4S2MYB7"/>